<dbReference type="RefSeq" id="WP_071175236.1">
    <property type="nucleotide sequence ID" value="NZ_CP017831.1"/>
</dbReference>
<reference evidence="2" key="1">
    <citation type="submission" date="2016-10" db="EMBL/GenBank/DDBJ databases">
        <title>The complete genome sequence of the rumen bacterium Butyrivibrio hungatei MB2003.</title>
        <authorList>
            <person name="Palevich N."/>
            <person name="Kelly W.J."/>
            <person name="Leahy S.C."/>
            <person name="Altermann E."/>
            <person name="Rakonjac J."/>
            <person name="Attwood G.T."/>
        </authorList>
    </citation>
    <scope>NUCLEOTIDE SEQUENCE [LARGE SCALE GENOMIC DNA]</scope>
    <source>
        <strain evidence="2">MB2003</strain>
    </source>
</reference>
<proteinExistence type="predicted"/>
<dbReference type="KEGG" id="bhu:bhn_I0429"/>
<dbReference type="Proteomes" id="UP000179284">
    <property type="component" value="Chromosome I"/>
</dbReference>
<name>A0A1D9NYT7_9FIRM</name>
<dbReference type="Pfam" id="PF14253">
    <property type="entry name" value="AbiH"/>
    <property type="match status" value="1"/>
</dbReference>
<accession>A0A1D9NYT7</accession>
<evidence type="ECO:0000313" key="1">
    <source>
        <dbReference type="EMBL" id="AOZ95463.1"/>
    </source>
</evidence>
<protein>
    <submittedName>
        <fullName evidence="1">AbiH-like protein</fullName>
    </submittedName>
</protein>
<dbReference type="EMBL" id="CP017831">
    <property type="protein sequence ID" value="AOZ95463.1"/>
    <property type="molecule type" value="Genomic_DNA"/>
</dbReference>
<evidence type="ECO:0000313" key="2">
    <source>
        <dbReference type="Proteomes" id="UP000179284"/>
    </source>
</evidence>
<gene>
    <name evidence="1" type="ORF">bhn_I0429</name>
</gene>
<organism evidence="1 2">
    <name type="scientific">Butyrivibrio hungatei</name>
    <dbReference type="NCBI Taxonomy" id="185008"/>
    <lineage>
        <taxon>Bacteria</taxon>
        <taxon>Bacillati</taxon>
        <taxon>Bacillota</taxon>
        <taxon>Clostridia</taxon>
        <taxon>Lachnospirales</taxon>
        <taxon>Lachnospiraceae</taxon>
        <taxon>Butyrivibrio</taxon>
    </lineage>
</organism>
<sequence length="417" mass="49067">MSIKESYKEIILILGNGFDLAHNLPTSYVHFLRFVIALKDYLDSGYTDVSRFRELEVDERIVKLVIADFIDAKGNKNNSQEIVELRGKIKRVTHYNYWLSHFFNCKTLKEGWIDFEDEISVVIKKIDSVVRNYEYNQVINNKTFLDRNLSDLVNYISGRGKTLSTKTIVGLLKEDLDGVRFMLGLYLSRYVMKLPVNTCINEICKLAPVKILNFNYTNTFEKTYGQDLEDVEYSYIHGEAKTYMTEDNNMVLGIDEYLDDENKNHNIMFVDFKKYYQRIAYMCSRKHDIWAREIIVEDEAQKQAKDITLKDGIQLECIDRYKILDYTILTDIYKRRQMDMESQGIRYEIVVFGHSLGESDRDVFRNLMLHDNVHTLIYYHNKKAYVDIIKNLIKVIGQDELIERTGTGNIEFKCIVN</sequence>
<dbReference type="OrthoDB" id="9810135at2"/>
<keyword evidence="2" id="KW-1185">Reference proteome</keyword>
<dbReference type="InterPro" id="IPR025935">
    <property type="entry name" value="AbiH"/>
</dbReference>
<dbReference type="AlphaFoldDB" id="A0A1D9NYT7"/>